<protein>
    <recommendedName>
        <fullName evidence="18">Calcium-transporting ATPase</fullName>
        <ecNumber evidence="18">7.2.2.10</ecNumber>
    </recommendedName>
</protein>
<dbReference type="Pfam" id="PF13246">
    <property type="entry name" value="Cation_ATPase"/>
    <property type="match status" value="1"/>
</dbReference>
<keyword evidence="22" id="KW-1185">Reference proteome</keyword>
<dbReference type="EMBL" id="BFEA01000122">
    <property type="protein sequence ID" value="GBG69946.1"/>
    <property type="molecule type" value="Genomic_DNA"/>
</dbReference>
<dbReference type="GO" id="GO:0005388">
    <property type="term" value="F:P-type calcium transporter activity"/>
    <property type="evidence" value="ECO:0007669"/>
    <property type="project" value="UniProtKB-EC"/>
</dbReference>
<dbReference type="SMART" id="SM00831">
    <property type="entry name" value="Cation_ATPase_N"/>
    <property type="match status" value="1"/>
</dbReference>
<dbReference type="GO" id="GO:0005886">
    <property type="term" value="C:plasma membrane"/>
    <property type="evidence" value="ECO:0007669"/>
    <property type="project" value="TreeGrafter"/>
</dbReference>
<keyword evidence="8" id="KW-0187">Copper transport</keyword>
<name>A0A388KIT5_CHABU</name>
<dbReference type="PRINTS" id="PR00119">
    <property type="entry name" value="CATATPASE"/>
</dbReference>
<evidence type="ECO:0000256" key="2">
    <source>
        <dbReference type="ARBA" id="ARBA00006124"/>
    </source>
</evidence>
<evidence type="ECO:0000256" key="18">
    <source>
        <dbReference type="RuleBase" id="RU361146"/>
    </source>
</evidence>
<dbReference type="InterPro" id="IPR023298">
    <property type="entry name" value="ATPase_P-typ_TM_dom_sf"/>
</dbReference>
<dbReference type="AlphaFoldDB" id="A0A388KIT5"/>
<evidence type="ECO:0000256" key="12">
    <source>
        <dbReference type="ARBA" id="ARBA00022967"/>
    </source>
</evidence>
<evidence type="ECO:0000256" key="1">
    <source>
        <dbReference type="ARBA" id="ARBA00004127"/>
    </source>
</evidence>
<comment type="caution">
    <text evidence="21">The sequence shown here is derived from an EMBL/GenBank/DDBJ whole genome shotgun (WGS) entry which is preliminary data.</text>
</comment>
<reference evidence="21 22" key="1">
    <citation type="journal article" date="2018" name="Cell">
        <title>The Chara Genome: Secondary Complexity and Implications for Plant Terrestrialization.</title>
        <authorList>
            <person name="Nishiyama T."/>
            <person name="Sakayama H."/>
            <person name="Vries J.D."/>
            <person name="Buschmann H."/>
            <person name="Saint-Marcoux D."/>
            <person name="Ullrich K.K."/>
            <person name="Haas F.B."/>
            <person name="Vanderstraeten L."/>
            <person name="Becker D."/>
            <person name="Lang D."/>
            <person name="Vosolsobe S."/>
            <person name="Rombauts S."/>
            <person name="Wilhelmsson P.K.I."/>
            <person name="Janitza P."/>
            <person name="Kern R."/>
            <person name="Heyl A."/>
            <person name="Rumpler F."/>
            <person name="Villalobos L.I.A.C."/>
            <person name="Clay J.M."/>
            <person name="Skokan R."/>
            <person name="Toyoda A."/>
            <person name="Suzuki Y."/>
            <person name="Kagoshima H."/>
            <person name="Schijlen E."/>
            <person name="Tajeshwar N."/>
            <person name="Catarino B."/>
            <person name="Hetherington A.J."/>
            <person name="Saltykova A."/>
            <person name="Bonnot C."/>
            <person name="Breuninger H."/>
            <person name="Symeonidi A."/>
            <person name="Radhakrishnan G.V."/>
            <person name="Van Nieuwerburgh F."/>
            <person name="Deforce D."/>
            <person name="Chang C."/>
            <person name="Karol K.G."/>
            <person name="Hedrich R."/>
            <person name="Ulvskov P."/>
            <person name="Glockner G."/>
            <person name="Delwiche C.F."/>
            <person name="Petrasek J."/>
            <person name="Van de Peer Y."/>
            <person name="Friml J."/>
            <person name="Beilby M."/>
            <person name="Dolan L."/>
            <person name="Kohara Y."/>
            <person name="Sugano S."/>
            <person name="Fujiyama A."/>
            <person name="Delaux P.-M."/>
            <person name="Quint M."/>
            <person name="TheiBen G."/>
            <person name="Hagemann M."/>
            <person name="Harholt J."/>
            <person name="Dunand C."/>
            <person name="Zachgo S."/>
            <person name="Langdale J."/>
            <person name="Maumus F."/>
            <person name="Straeten D.V.D."/>
            <person name="Gould S.B."/>
            <person name="Rensing S.A."/>
        </authorList>
    </citation>
    <scope>NUCLEOTIDE SEQUENCE [LARGE SCALE GENOMIC DNA]</scope>
    <source>
        <strain evidence="21 22">S276</strain>
    </source>
</reference>
<dbReference type="Gene3D" id="2.70.150.10">
    <property type="entry name" value="Calcium-transporting ATPase, cytoplasmic transduction domain A"/>
    <property type="match status" value="1"/>
</dbReference>
<dbReference type="Pfam" id="PF00690">
    <property type="entry name" value="Cation_ATPase_N"/>
    <property type="match status" value="1"/>
</dbReference>
<comment type="caution">
    <text evidence="18">Lacks conserved residue(s) required for the propagation of feature annotation.</text>
</comment>
<dbReference type="Proteomes" id="UP000265515">
    <property type="component" value="Unassembled WGS sequence"/>
</dbReference>
<feature type="transmembrane region" description="Helical" evidence="18">
    <location>
        <begin position="180"/>
        <end position="199"/>
    </location>
</feature>
<feature type="transmembrane region" description="Helical" evidence="18">
    <location>
        <begin position="407"/>
        <end position="433"/>
    </location>
</feature>
<dbReference type="InterPro" id="IPR023299">
    <property type="entry name" value="ATPase_P-typ_cyto_dom_N"/>
</dbReference>
<dbReference type="InterPro" id="IPR001757">
    <property type="entry name" value="P_typ_ATPase"/>
</dbReference>
<dbReference type="NCBIfam" id="TIGR01517">
    <property type="entry name" value="ATPase-IIB_Ca"/>
    <property type="match status" value="1"/>
</dbReference>
<dbReference type="GO" id="GO:0016887">
    <property type="term" value="F:ATP hydrolysis activity"/>
    <property type="evidence" value="ECO:0007669"/>
    <property type="project" value="InterPro"/>
</dbReference>
<keyword evidence="12" id="KW-1278">Translocase</keyword>
<dbReference type="PANTHER" id="PTHR24093">
    <property type="entry name" value="CATION TRANSPORTING ATPASE"/>
    <property type="match status" value="1"/>
</dbReference>
<dbReference type="SUPFAM" id="SSF56784">
    <property type="entry name" value="HAD-like"/>
    <property type="match status" value="1"/>
</dbReference>
<keyword evidence="13 18" id="KW-1133">Transmembrane helix</keyword>
<evidence type="ECO:0000256" key="15">
    <source>
        <dbReference type="ARBA" id="ARBA00023065"/>
    </source>
</evidence>
<proteinExistence type="inferred from homology"/>
<evidence type="ECO:0000256" key="16">
    <source>
        <dbReference type="ARBA" id="ARBA00023136"/>
    </source>
</evidence>
<evidence type="ECO:0000256" key="14">
    <source>
        <dbReference type="ARBA" id="ARBA00023008"/>
    </source>
</evidence>
<dbReference type="GO" id="GO:0012505">
    <property type="term" value="C:endomembrane system"/>
    <property type="evidence" value="ECO:0007669"/>
    <property type="project" value="UniProtKB-SubCell"/>
</dbReference>
<dbReference type="InterPro" id="IPR008250">
    <property type="entry name" value="ATPase_P-typ_transduc_dom_A_sf"/>
</dbReference>
<dbReference type="SUPFAM" id="SSF81665">
    <property type="entry name" value="Calcium ATPase, transmembrane domain M"/>
    <property type="match status" value="1"/>
</dbReference>
<dbReference type="Gramene" id="GBG69946">
    <property type="protein sequence ID" value="GBG69946"/>
    <property type="gene ID" value="CBR_g4773"/>
</dbReference>
<keyword evidence="15 18" id="KW-0406">Ion transport</keyword>
<dbReference type="EC" id="7.2.2.10" evidence="18"/>
<dbReference type="STRING" id="69332.A0A388KIT5"/>
<dbReference type="PANTHER" id="PTHR24093:SF462">
    <property type="entry name" value="CALCIUM-TRANSPORTING ATPASE 11, PLASMA MEMBRANE-TYPE-RELATED"/>
    <property type="match status" value="1"/>
</dbReference>
<dbReference type="InterPro" id="IPR036412">
    <property type="entry name" value="HAD-like_sf"/>
</dbReference>
<keyword evidence="7 18" id="KW-0547">Nucleotide-binding</keyword>
<dbReference type="SUPFAM" id="SSF81653">
    <property type="entry name" value="Calcium ATPase, transduction domain A"/>
    <property type="match status" value="1"/>
</dbReference>
<organism evidence="21 22">
    <name type="scientific">Chara braunii</name>
    <name type="common">Braun's stonewort</name>
    <dbReference type="NCBI Taxonomy" id="69332"/>
    <lineage>
        <taxon>Eukaryota</taxon>
        <taxon>Viridiplantae</taxon>
        <taxon>Streptophyta</taxon>
        <taxon>Charophyceae</taxon>
        <taxon>Charales</taxon>
        <taxon>Characeae</taxon>
        <taxon>Chara</taxon>
    </lineage>
</organism>
<dbReference type="OMA" id="WWEREPR"/>
<comment type="function">
    <text evidence="18">Catalyzes the hydrolysis of ATP coupled with the transport of calcium.</text>
</comment>
<dbReference type="Gene3D" id="3.40.50.1000">
    <property type="entry name" value="HAD superfamily/HAD-like"/>
    <property type="match status" value="1"/>
</dbReference>
<comment type="catalytic activity">
    <reaction evidence="17 18">
        <text>Ca(2+)(in) + ATP + H2O = Ca(2+)(out) + ADP + phosphate + H(+)</text>
        <dbReference type="Rhea" id="RHEA:18105"/>
        <dbReference type="ChEBI" id="CHEBI:15377"/>
        <dbReference type="ChEBI" id="CHEBI:15378"/>
        <dbReference type="ChEBI" id="CHEBI:29108"/>
        <dbReference type="ChEBI" id="CHEBI:30616"/>
        <dbReference type="ChEBI" id="CHEBI:43474"/>
        <dbReference type="ChEBI" id="CHEBI:456216"/>
        <dbReference type="EC" id="7.2.2.10"/>
    </reaction>
</comment>
<dbReference type="NCBIfam" id="TIGR01494">
    <property type="entry name" value="ATPase_P-type"/>
    <property type="match status" value="1"/>
</dbReference>
<dbReference type="OrthoDB" id="3352408at2759"/>
<dbReference type="Pfam" id="PF00122">
    <property type="entry name" value="E1-E2_ATPase"/>
    <property type="match status" value="1"/>
</dbReference>
<feature type="region of interest" description="Disordered" evidence="19">
    <location>
        <begin position="1"/>
        <end position="24"/>
    </location>
</feature>
<keyword evidence="5 18" id="KW-0812">Transmembrane</keyword>
<evidence type="ECO:0000256" key="4">
    <source>
        <dbReference type="ARBA" id="ARBA00022568"/>
    </source>
</evidence>
<sequence length="756" mass="82763">METTVNVEDPYGPPPPSEDPRPLSRRIVEATLVLNARRRFRLLSPTLSRRSSLNHEGLSRNSSSQFGSGRKTYIAPGKFAYRLLRKVRDKNAPEVTAARNEGFPDMDALYLAKLMEDKNLDQLAFLGDANGVCRSLKVEKMVGVQEDDIERRRRAFGSNAPERKVMRGFWSFVWDAMHDFTLFILAICALVSVILGLTAGGSNSEGWSDGLGIAFSIVLVVMVTSLSDYKQSLKFANLEREKEKVFVDVVRGGKRKKVLSAELVVGDIVLLGVGDQVPADGLLLVSNKLVVDESSLTGESQPSRKDARQKPYVFSGTLVMEGTGTMLVAAVGMNTVWGGAMSLVDTTICEQTPLQEELDRLVTKIGQIGASVAVLVLVISVVRYVWWKQPLGFWQWGSEQWLDVLQIFAVSVTIVVVAVPEGLPLAVTLTLAYSMDRMIQDRALVRHLSACETMGSATTICSDKTGTLTSNKMTVVDAWMCGSSCGNVQACVQNLSAATKDLTIEGIAFNTSGDVIMPAESDAPPSSCTVIGSPTEAAILSFGLDINGRFSELKKKHKLLAVEPFSSEKKKMGAAVKSTRGDVCVHWKGASEIVLQMCDSLRMLDDSVIRLDDALRRQIKDVISRMTERSLRTIGLAYKNIDPRGCPWDLQQAEDMAWKLPQDDLTFLGVLGLQDPPRPGVAKAVETCEKAGIAVRMVTGDNLGTARAVAKQCGIWKPGDLCVEGPVFRKWSDDQKRAFAGDIKVGETHFYYCNLF</sequence>
<dbReference type="InterPro" id="IPR023214">
    <property type="entry name" value="HAD_sf"/>
</dbReference>
<evidence type="ECO:0000256" key="19">
    <source>
        <dbReference type="SAM" id="MobiDB-lite"/>
    </source>
</evidence>
<evidence type="ECO:0000256" key="10">
    <source>
        <dbReference type="ARBA" id="ARBA00022840"/>
    </source>
</evidence>
<feature type="transmembrane region" description="Helical" evidence="18">
    <location>
        <begin position="368"/>
        <end position="387"/>
    </location>
</feature>
<dbReference type="SUPFAM" id="SSF81660">
    <property type="entry name" value="Metal cation-transporting ATPase, ATP-binding domain N"/>
    <property type="match status" value="1"/>
</dbReference>
<evidence type="ECO:0000256" key="3">
    <source>
        <dbReference type="ARBA" id="ARBA00022448"/>
    </source>
</evidence>
<evidence type="ECO:0000313" key="21">
    <source>
        <dbReference type="EMBL" id="GBG69946.1"/>
    </source>
</evidence>
<evidence type="ECO:0000256" key="13">
    <source>
        <dbReference type="ARBA" id="ARBA00022989"/>
    </source>
</evidence>
<keyword evidence="14" id="KW-0186">Copper</keyword>
<keyword evidence="10 18" id="KW-0067">ATP-binding</keyword>
<evidence type="ECO:0000313" key="22">
    <source>
        <dbReference type="Proteomes" id="UP000265515"/>
    </source>
</evidence>
<evidence type="ECO:0000256" key="9">
    <source>
        <dbReference type="ARBA" id="ARBA00022837"/>
    </source>
</evidence>
<dbReference type="FunFam" id="3.40.50.1000:FF:000144">
    <property type="entry name" value="copper-transporting ATPase 1 isoform X2"/>
    <property type="match status" value="1"/>
</dbReference>
<dbReference type="PROSITE" id="PS00154">
    <property type="entry name" value="ATPASE_E1_E2"/>
    <property type="match status" value="1"/>
</dbReference>
<dbReference type="Gene3D" id="3.40.1110.10">
    <property type="entry name" value="Calcium-transporting ATPase, cytoplasmic domain N"/>
    <property type="match status" value="1"/>
</dbReference>
<gene>
    <name evidence="21" type="primary">ACA11a</name>
    <name evidence="21" type="ORF">CBR_g4773</name>
</gene>
<evidence type="ECO:0000259" key="20">
    <source>
        <dbReference type="SMART" id="SM00831"/>
    </source>
</evidence>
<evidence type="ECO:0000256" key="17">
    <source>
        <dbReference type="ARBA" id="ARBA00048694"/>
    </source>
</evidence>
<dbReference type="Gene3D" id="1.20.1110.10">
    <property type="entry name" value="Calcium-transporting ATPase, transmembrane domain"/>
    <property type="match status" value="1"/>
</dbReference>
<dbReference type="InterPro" id="IPR004014">
    <property type="entry name" value="ATPase_P-typ_cation-transptr_N"/>
</dbReference>
<dbReference type="InterPro" id="IPR018303">
    <property type="entry name" value="ATPase_P-typ_P_site"/>
</dbReference>
<keyword evidence="3 18" id="KW-0813">Transport</keyword>
<accession>A0A388KIT5</accession>
<evidence type="ECO:0000256" key="7">
    <source>
        <dbReference type="ARBA" id="ARBA00022741"/>
    </source>
</evidence>
<feature type="domain" description="Cation-transporting P-type ATPase N-terminal" evidence="20">
    <location>
        <begin position="123"/>
        <end position="197"/>
    </location>
</feature>
<keyword evidence="16 18" id="KW-0472">Membrane</keyword>
<feature type="transmembrane region" description="Helical" evidence="18">
    <location>
        <begin position="211"/>
        <end position="229"/>
    </location>
</feature>
<keyword evidence="4 18" id="KW-0109">Calcium transport</keyword>
<dbReference type="GO" id="GO:0005524">
    <property type="term" value="F:ATP binding"/>
    <property type="evidence" value="ECO:0007669"/>
    <property type="project" value="UniProtKB-KW"/>
</dbReference>
<evidence type="ECO:0000256" key="11">
    <source>
        <dbReference type="ARBA" id="ARBA00022842"/>
    </source>
</evidence>
<keyword evidence="9 18" id="KW-0106">Calcium</keyword>
<dbReference type="GO" id="GO:0046872">
    <property type="term" value="F:metal ion binding"/>
    <property type="evidence" value="ECO:0007669"/>
    <property type="project" value="UniProtKB-KW"/>
</dbReference>
<dbReference type="GO" id="GO:0006825">
    <property type="term" value="P:copper ion transport"/>
    <property type="evidence" value="ECO:0007669"/>
    <property type="project" value="UniProtKB-KW"/>
</dbReference>
<evidence type="ECO:0000256" key="8">
    <source>
        <dbReference type="ARBA" id="ARBA00022796"/>
    </source>
</evidence>
<dbReference type="PRINTS" id="PR00121">
    <property type="entry name" value="NAKATPASE"/>
</dbReference>
<dbReference type="InterPro" id="IPR006408">
    <property type="entry name" value="P-type_ATPase_IIB"/>
</dbReference>
<evidence type="ECO:0000256" key="6">
    <source>
        <dbReference type="ARBA" id="ARBA00022723"/>
    </source>
</evidence>
<keyword evidence="6" id="KW-0479">Metal-binding</keyword>
<dbReference type="InterPro" id="IPR059000">
    <property type="entry name" value="ATPase_P-type_domA"/>
</dbReference>
<keyword evidence="11" id="KW-0460">Magnesium</keyword>
<evidence type="ECO:0000256" key="5">
    <source>
        <dbReference type="ARBA" id="ARBA00022692"/>
    </source>
</evidence>
<comment type="subcellular location">
    <subcellularLocation>
        <location evidence="1">Endomembrane system</location>
        <topology evidence="1">Multi-pass membrane protein</topology>
    </subcellularLocation>
    <subcellularLocation>
        <location evidence="18">Membrane</location>
        <topology evidence="18">Multi-pass membrane protein</topology>
    </subcellularLocation>
</comment>
<comment type="similarity">
    <text evidence="2 18">Belongs to the cation transport ATPase (P-type) (TC 3.A.3) family. Type IIB subfamily.</text>
</comment>